<name>I5BPT3_9BACT</name>
<dbReference type="EMBL" id="AJYA01000138">
    <property type="protein sequence ID" value="EIM71585.1"/>
    <property type="molecule type" value="Genomic_DNA"/>
</dbReference>
<organism evidence="1 2">
    <name type="scientific">Nitritalea halalkaliphila LW7</name>
    <dbReference type="NCBI Taxonomy" id="1189621"/>
    <lineage>
        <taxon>Bacteria</taxon>
        <taxon>Pseudomonadati</taxon>
        <taxon>Bacteroidota</taxon>
        <taxon>Cytophagia</taxon>
        <taxon>Cytophagales</taxon>
        <taxon>Cyclobacteriaceae</taxon>
        <taxon>Nitritalea</taxon>
    </lineage>
</organism>
<sequence>MTLSQKENSLLEKENLLIEKQELIEKKEQVIFKYRSELDKLLKIIFGSKKDVLKTLTPISSIYLH</sequence>
<evidence type="ECO:0008006" key="3">
    <source>
        <dbReference type="Google" id="ProtNLM"/>
    </source>
</evidence>
<comment type="caution">
    <text evidence="1">The sequence shown here is derived from an EMBL/GenBank/DDBJ whole genome shotgun (WGS) entry which is preliminary data.</text>
</comment>
<protein>
    <recommendedName>
        <fullName evidence="3">Transposase IS66</fullName>
    </recommendedName>
</protein>
<evidence type="ECO:0000313" key="2">
    <source>
        <dbReference type="Proteomes" id="UP000005551"/>
    </source>
</evidence>
<keyword evidence="2" id="KW-1185">Reference proteome</keyword>
<gene>
    <name evidence="1" type="ORF">A3SI_20414</name>
</gene>
<reference evidence="1 2" key="1">
    <citation type="submission" date="2012-05" db="EMBL/GenBank/DDBJ databases">
        <title>Genome sequence of Nitritalea halalkaliphila LW7.</title>
        <authorList>
            <person name="Jangir P.K."/>
            <person name="Singh A."/>
            <person name="Shivaji S."/>
            <person name="Sharma R."/>
        </authorList>
    </citation>
    <scope>NUCLEOTIDE SEQUENCE [LARGE SCALE GENOMIC DNA]</scope>
    <source>
        <strain evidence="1 2">LW7</strain>
    </source>
</reference>
<accession>I5BPT3</accession>
<proteinExistence type="predicted"/>
<evidence type="ECO:0000313" key="1">
    <source>
        <dbReference type="EMBL" id="EIM71585.1"/>
    </source>
</evidence>
<dbReference type="AlphaFoldDB" id="I5BPT3"/>
<dbReference type="Proteomes" id="UP000005551">
    <property type="component" value="Unassembled WGS sequence"/>
</dbReference>